<evidence type="ECO:0000256" key="3">
    <source>
        <dbReference type="ARBA" id="ARBA00022840"/>
    </source>
</evidence>
<evidence type="ECO:0000256" key="1">
    <source>
        <dbReference type="ARBA" id="ARBA00022598"/>
    </source>
</evidence>
<evidence type="ECO:0000313" key="7">
    <source>
        <dbReference type="EMBL" id="SFV49824.1"/>
    </source>
</evidence>
<dbReference type="PANTHER" id="PTHR43311">
    <property type="entry name" value="GLUTAMATE--TRNA LIGASE"/>
    <property type="match status" value="1"/>
</dbReference>
<keyword evidence="1 7" id="KW-0436">Ligase</keyword>
<dbReference type="InterPro" id="IPR000924">
    <property type="entry name" value="Glu/Gln-tRNA-synth"/>
</dbReference>
<evidence type="ECO:0000256" key="4">
    <source>
        <dbReference type="ARBA" id="ARBA00022917"/>
    </source>
</evidence>
<proteinExistence type="predicted"/>
<dbReference type="GO" id="GO:0050561">
    <property type="term" value="F:glutamate-tRNA(Gln) ligase activity"/>
    <property type="evidence" value="ECO:0007669"/>
    <property type="project" value="UniProtKB-EC"/>
</dbReference>
<dbReference type="Gene3D" id="1.10.1160.10">
    <property type="entry name" value="Glutamyl-trna Synthetase, Domain 2"/>
    <property type="match status" value="1"/>
</dbReference>
<dbReference type="PANTHER" id="PTHR43311:SF2">
    <property type="entry name" value="GLUTAMATE--TRNA LIGASE, MITOCHONDRIAL-RELATED"/>
    <property type="match status" value="1"/>
</dbReference>
<dbReference type="GO" id="GO:0006424">
    <property type="term" value="P:glutamyl-tRNA aminoacylation"/>
    <property type="evidence" value="ECO:0007669"/>
    <property type="project" value="TreeGrafter"/>
</dbReference>
<dbReference type="PRINTS" id="PR00987">
    <property type="entry name" value="TRNASYNTHGLU"/>
</dbReference>
<dbReference type="InterPro" id="IPR014729">
    <property type="entry name" value="Rossmann-like_a/b/a_fold"/>
</dbReference>
<keyword evidence="2" id="KW-0547">Nucleotide-binding</keyword>
<dbReference type="GO" id="GO:0005524">
    <property type="term" value="F:ATP binding"/>
    <property type="evidence" value="ECO:0007669"/>
    <property type="project" value="UniProtKB-KW"/>
</dbReference>
<dbReference type="SUPFAM" id="SSF52374">
    <property type="entry name" value="Nucleotidylyl transferase"/>
    <property type="match status" value="1"/>
</dbReference>
<evidence type="ECO:0000256" key="5">
    <source>
        <dbReference type="ARBA" id="ARBA00023146"/>
    </source>
</evidence>
<dbReference type="Pfam" id="PF00749">
    <property type="entry name" value="tRNA-synt_1c"/>
    <property type="match status" value="1"/>
</dbReference>
<organism evidence="7">
    <name type="scientific">hydrothermal vent metagenome</name>
    <dbReference type="NCBI Taxonomy" id="652676"/>
    <lineage>
        <taxon>unclassified sequences</taxon>
        <taxon>metagenomes</taxon>
        <taxon>ecological metagenomes</taxon>
    </lineage>
</organism>
<evidence type="ECO:0000259" key="6">
    <source>
        <dbReference type="Pfam" id="PF00749"/>
    </source>
</evidence>
<keyword evidence="4" id="KW-0648">Protein biosynthesis</keyword>
<dbReference type="GO" id="GO:0004818">
    <property type="term" value="F:glutamate-tRNA ligase activity"/>
    <property type="evidence" value="ECO:0007669"/>
    <property type="project" value="TreeGrafter"/>
</dbReference>
<accession>A0A1W1B8H7</accession>
<gene>
    <name evidence="7" type="ORF">MNB_SM-7-1447</name>
</gene>
<dbReference type="EMBL" id="FPHB01000006">
    <property type="protein sequence ID" value="SFV49824.1"/>
    <property type="molecule type" value="Genomic_DNA"/>
</dbReference>
<dbReference type="EC" id="6.1.1.24" evidence="7"/>
<sequence length="420" mass="48724">MLRYSFIPSSSLSLEQLRLALMNYVVSLQREEGFVIRIEDTDQTKIKEGIDSQNIAILELFGIQAKELLYQSKNFKFHSAMAIDLLHRKKAFNCFCTKEELEIKKARAKEQKRLYVYDGTCEQLPAEMVIDNPNPFRVRIKSPKEKICFEDMIQGDLCFLPEEIGSFVILNTDKTPTHEFATAVDDMLSDISVVIDKEEHIESTPKEIYIRSLLGYTKEIEYAHIPPLQNANLDLKELLSEGILPQALANYLLILGSKKEAIFTLEDAKEHFDIKEFTKSAVFDKEELLSINQKHLMLLDNKELSRYVGFADAEIGKVAKLYLDRAKTTKELKEIITTLFTKKDLPQDFQVDAIKIKELVTQAPYFDKYEKFEAYLLKQSSLKRDQLRKILSYFFITEDQAKIKDIYNSLKNYIKEVFVL</sequence>
<keyword evidence="3" id="KW-0067">ATP-binding</keyword>
<keyword evidence="5" id="KW-0030">Aminoacyl-tRNA synthetase</keyword>
<dbReference type="InterPro" id="IPR020061">
    <property type="entry name" value="Glu_tRNA_lig_a-bdl"/>
</dbReference>
<dbReference type="GO" id="GO:0005829">
    <property type="term" value="C:cytosol"/>
    <property type="evidence" value="ECO:0007669"/>
    <property type="project" value="TreeGrafter"/>
</dbReference>
<dbReference type="Gene3D" id="3.90.800.10">
    <property type="entry name" value="Glutamyl-tRNA Synthetase, Domain 3"/>
    <property type="match status" value="1"/>
</dbReference>
<protein>
    <submittedName>
        <fullName evidence="7">Glutamyl-tRNA(Gln) synthetase</fullName>
        <ecNumber evidence="7">6.1.1.24</ecNumber>
    </submittedName>
</protein>
<dbReference type="InterPro" id="IPR049940">
    <property type="entry name" value="GluQ/Sye"/>
</dbReference>
<dbReference type="AlphaFoldDB" id="A0A1W1B8H7"/>
<reference evidence="7" key="1">
    <citation type="submission" date="2016-10" db="EMBL/GenBank/DDBJ databases">
        <authorList>
            <person name="de Groot N.N."/>
        </authorList>
    </citation>
    <scope>NUCLEOTIDE SEQUENCE</scope>
</reference>
<dbReference type="InterPro" id="IPR020058">
    <property type="entry name" value="Glu/Gln-tRNA-synth_Ib_cat-dom"/>
</dbReference>
<evidence type="ECO:0000256" key="2">
    <source>
        <dbReference type="ARBA" id="ARBA00022741"/>
    </source>
</evidence>
<dbReference type="Gene3D" id="3.40.50.620">
    <property type="entry name" value="HUPs"/>
    <property type="match status" value="1"/>
</dbReference>
<name>A0A1W1B8H7_9ZZZZ</name>
<feature type="domain" description="Glutamyl/glutaminyl-tRNA synthetase class Ib catalytic" evidence="6">
    <location>
        <begin position="8"/>
        <end position="288"/>
    </location>
</feature>